<reference evidence="7 8" key="1">
    <citation type="submission" date="2019-10" db="EMBL/GenBank/DDBJ databases">
        <title>Extracellular Electron Transfer in a Candidatus Methanoperedens spp. Enrichment Culture.</title>
        <authorList>
            <person name="Berger S."/>
            <person name="Rangel Shaw D."/>
            <person name="Berben T."/>
            <person name="In 'T Zandt M."/>
            <person name="Frank J."/>
            <person name="Reimann J."/>
            <person name="Jetten M.S.M."/>
            <person name="Welte C.U."/>
        </authorList>
    </citation>
    <scope>NUCLEOTIDE SEQUENCE [LARGE SCALE GENOMIC DNA]</scope>
    <source>
        <strain evidence="7">SB12</strain>
    </source>
</reference>
<protein>
    <submittedName>
        <fullName evidence="7">ATP-dependent helicase</fullName>
    </submittedName>
</protein>
<gene>
    <name evidence="7" type="ORF">F9K24_05640</name>
</gene>
<name>A0A833H358_9LEPT</name>
<dbReference type="GO" id="GO:0004386">
    <property type="term" value="F:helicase activity"/>
    <property type="evidence" value="ECO:0007669"/>
    <property type="project" value="UniProtKB-KW"/>
</dbReference>
<feature type="domain" description="Helicase ATP-binding" evidence="5">
    <location>
        <begin position="77"/>
        <end position="244"/>
    </location>
</feature>
<dbReference type="AlphaFoldDB" id="A0A833H358"/>
<dbReference type="Gene3D" id="3.40.50.10810">
    <property type="entry name" value="Tandem AAA-ATPase domain"/>
    <property type="match status" value="1"/>
</dbReference>
<dbReference type="InterPro" id="IPR000330">
    <property type="entry name" value="SNF2_N"/>
</dbReference>
<dbReference type="CDD" id="cd18011">
    <property type="entry name" value="DEXDc_RapA"/>
    <property type="match status" value="1"/>
</dbReference>
<accession>A0A833H358</accession>
<dbReference type="Gene3D" id="3.40.50.300">
    <property type="entry name" value="P-loop containing nucleotide triphosphate hydrolases"/>
    <property type="match status" value="1"/>
</dbReference>
<dbReference type="InterPro" id="IPR014001">
    <property type="entry name" value="Helicase_ATP-bd"/>
</dbReference>
<keyword evidence="3 7" id="KW-0347">Helicase</keyword>
<evidence type="ECO:0000259" key="6">
    <source>
        <dbReference type="PROSITE" id="PS51194"/>
    </source>
</evidence>
<dbReference type="InterPro" id="IPR038718">
    <property type="entry name" value="SNF2-like_sf"/>
</dbReference>
<dbReference type="EMBL" id="WBUI01000004">
    <property type="protein sequence ID" value="KAB2933948.1"/>
    <property type="molecule type" value="Genomic_DNA"/>
</dbReference>
<dbReference type="SUPFAM" id="SSF52540">
    <property type="entry name" value="P-loop containing nucleoside triphosphate hydrolases"/>
    <property type="match status" value="2"/>
</dbReference>
<comment type="caution">
    <text evidence="7">The sequence shown here is derived from an EMBL/GenBank/DDBJ whole genome shotgun (WGS) entry which is preliminary data.</text>
</comment>
<evidence type="ECO:0000313" key="8">
    <source>
        <dbReference type="Proteomes" id="UP000460298"/>
    </source>
</evidence>
<sequence>MKASSSIKEMTGVDLFSLPAQPVEGEKPVFVPANGSDLPALVYLAHRIRLSHSYDKLSSLSNSRTRLLPHQIEATHRVCSALRPRFLLADEVGLGKTIEAGLVMKELMLRKGYRRILVTTPATLTIQWQNEMRTRFNEEFLVMNRANFNSVMAQAAKSESIRIITSIDFIKNEKYNEKILKMPWDMAVFDEAHRLRRDDNKITQGYQFADQIASRVDALLLLSATPFRGKLEELYYLIHLLDPHLLGPKHSFYNEYVIPSRNGESVEQLRTKLEKILIRRRKVEVGGFTRRIARTVRFDLSPEERAFYDATTEYVKREYNIAMSEKNRAVGFVMIVFQKLLDSSTRALLRALEKRKAMLEMRMHRTVSFAERLVQEEDDFMDSLDSIEDEEYLVELAEELGGDDRSVLQKNLNDFRKEILTLSRLIQLGRRIRVDRKVVKLKEAVDQLRKKGHKKFIIFTQFRTTQEYLAEALEGYRVVQFHGSLNVKQKEDAIETFKRDDEVLICTEAGGEGRNLQFADILVNYDLPWSPLKIEQRIGRIHRFGQKNDCLILNFCTRDTVAERVIEVLEQKIRLFEESIGPSDMLLGTVEDDLRFSRSLMDFISGRIGKNDFDEGLEERVSRARDSYNLLNQLVAPRFVDFNLNDYYRYTRRERRLDNGLIEDLVLRFLKIVPEGRFRLERLREVELLPDDREQEIVRAEQAEQASRKGRRQIEERRETCTVYRLHDLQTKTSEEATFDSDYALQNERLVFLAAGHPLIEQAIDYFMHHPERRTQLTVKRRRGLQPGLYLTWVIHYRSGLQFTDLAMSFRPAGGSDGLPDAEPAITILDRLPFEDDERLLPEMVAVHPADIEACRKVVSEHALQRGQEVRRERNGLFRSEESKIEISYGKKIRQLEEKKDIERMRAAQNPVPERKAVLTRTENELIKARQEMQLQLSQLKAEARIEFDLELLQIYVVV</sequence>
<dbReference type="SMART" id="SM00487">
    <property type="entry name" value="DEXDc"/>
    <property type="match status" value="1"/>
</dbReference>
<dbReference type="InterPro" id="IPR057342">
    <property type="entry name" value="DEXDc_RapA"/>
</dbReference>
<evidence type="ECO:0000256" key="1">
    <source>
        <dbReference type="ARBA" id="ARBA00022741"/>
    </source>
</evidence>
<keyword evidence="1" id="KW-0547">Nucleotide-binding</keyword>
<evidence type="ECO:0000256" key="4">
    <source>
        <dbReference type="ARBA" id="ARBA00022840"/>
    </source>
</evidence>
<dbReference type="PROSITE" id="PS51192">
    <property type="entry name" value="HELICASE_ATP_BIND_1"/>
    <property type="match status" value="1"/>
</dbReference>
<dbReference type="PROSITE" id="PS51194">
    <property type="entry name" value="HELICASE_CTER"/>
    <property type="match status" value="1"/>
</dbReference>
<dbReference type="InterPro" id="IPR027417">
    <property type="entry name" value="P-loop_NTPase"/>
</dbReference>
<dbReference type="Pfam" id="PF00176">
    <property type="entry name" value="SNF2-rel_dom"/>
    <property type="match status" value="1"/>
</dbReference>
<organism evidence="7 8">
    <name type="scientific">Leptonema illini</name>
    <dbReference type="NCBI Taxonomy" id="183"/>
    <lineage>
        <taxon>Bacteria</taxon>
        <taxon>Pseudomonadati</taxon>
        <taxon>Spirochaetota</taxon>
        <taxon>Spirochaetia</taxon>
        <taxon>Leptospirales</taxon>
        <taxon>Leptospiraceae</taxon>
        <taxon>Leptonema</taxon>
    </lineage>
</organism>
<feature type="domain" description="Helicase C-terminal" evidence="6">
    <location>
        <begin position="440"/>
        <end position="588"/>
    </location>
</feature>
<keyword evidence="2" id="KW-0378">Hydrolase</keyword>
<evidence type="ECO:0000256" key="3">
    <source>
        <dbReference type="ARBA" id="ARBA00022806"/>
    </source>
</evidence>
<keyword evidence="4" id="KW-0067">ATP-binding</keyword>
<dbReference type="Pfam" id="PF00271">
    <property type="entry name" value="Helicase_C"/>
    <property type="match status" value="1"/>
</dbReference>
<evidence type="ECO:0000256" key="2">
    <source>
        <dbReference type="ARBA" id="ARBA00022801"/>
    </source>
</evidence>
<proteinExistence type="predicted"/>
<evidence type="ECO:0000259" key="5">
    <source>
        <dbReference type="PROSITE" id="PS51192"/>
    </source>
</evidence>
<dbReference type="GO" id="GO:0005524">
    <property type="term" value="F:ATP binding"/>
    <property type="evidence" value="ECO:0007669"/>
    <property type="project" value="UniProtKB-KW"/>
</dbReference>
<dbReference type="GO" id="GO:0016787">
    <property type="term" value="F:hydrolase activity"/>
    <property type="evidence" value="ECO:0007669"/>
    <property type="project" value="UniProtKB-KW"/>
</dbReference>
<dbReference type="CDD" id="cd18793">
    <property type="entry name" value="SF2_C_SNF"/>
    <property type="match status" value="1"/>
</dbReference>
<dbReference type="Proteomes" id="UP000460298">
    <property type="component" value="Unassembled WGS sequence"/>
</dbReference>
<dbReference type="InterPro" id="IPR049730">
    <property type="entry name" value="SNF2/RAD54-like_C"/>
</dbReference>
<dbReference type="InterPro" id="IPR001650">
    <property type="entry name" value="Helicase_C-like"/>
</dbReference>
<dbReference type="SMART" id="SM00490">
    <property type="entry name" value="HELICc"/>
    <property type="match status" value="1"/>
</dbReference>
<dbReference type="PANTHER" id="PTHR10799">
    <property type="entry name" value="SNF2/RAD54 HELICASE FAMILY"/>
    <property type="match status" value="1"/>
</dbReference>
<evidence type="ECO:0000313" key="7">
    <source>
        <dbReference type="EMBL" id="KAB2933948.1"/>
    </source>
</evidence>